<proteinExistence type="predicted"/>
<keyword evidence="2" id="KW-1185">Reference proteome</keyword>
<protein>
    <submittedName>
        <fullName evidence="1">Uncharacterized protein</fullName>
    </submittedName>
</protein>
<dbReference type="EMBL" id="JANHOG010001005">
    <property type="protein sequence ID" value="KAJ3546977.1"/>
    <property type="molecule type" value="Genomic_DNA"/>
</dbReference>
<dbReference type="Proteomes" id="UP001148662">
    <property type="component" value="Unassembled WGS sequence"/>
</dbReference>
<evidence type="ECO:0000313" key="2">
    <source>
        <dbReference type="Proteomes" id="UP001148662"/>
    </source>
</evidence>
<name>A0ACC1SV56_9APHY</name>
<reference evidence="1" key="1">
    <citation type="submission" date="2022-07" db="EMBL/GenBank/DDBJ databases">
        <title>Genome Sequence of Phlebia brevispora.</title>
        <authorList>
            <person name="Buettner E."/>
        </authorList>
    </citation>
    <scope>NUCLEOTIDE SEQUENCE</scope>
    <source>
        <strain evidence="1">MPL23</strain>
    </source>
</reference>
<comment type="caution">
    <text evidence="1">The sequence shown here is derived from an EMBL/GenBank/DDBJ whole genome shotgun (WGS) entry which is preliminary data.</text>
</comment>
<organism evidence="1 2">
    <name type="scientific">Phlebia brevispora</name>
    <dbReference type="NCBI Taxonomy" id="194682"/>
    <lineage>
        <taxon>Eukaryota</taxon>
        <taxon>Fungi</taxon>
        <taxon>Dikarya</taxon>
        <taxon>Basidiomycota</taxon>
        <taxon>Agaricomycotina</taxon>
        <taxon>Agaricomycetes</taxon>
        <taxon>Polyporales</taxon>
        <taxon>Meruliaceae</taxon>
        <taxon>Phlebia</taxon>
    </lineage>
</organism>
<evidence type="ECO:0000313" key="1">
    <source>
        <dbReference type="EMBL" id="KAJ3546977.1"/>
    </source>
</evidence>
<sequence>MIVQAFGSLRNETAFLMSSCLSGEAIVVAGRTISCRWRDERRVPRVWRSAETGPAITCAIVGSEQTPINWIPASVSSRSSLKPENILDRVHAADEKHRMFRTQLTASRAVARRLYSTRGSYAIVGRLNGINLVIRRGYADPVAQKYSRTKPHMNIGTIGHVDHGKTTLTAAITKVLAEGGGATFTDYAEIDKAPEEKARGITINSAHVEYETDKRHYGHVDCPGHADYIKNMITGAAQMDGAIIVVSATDGQMPQTREHLLLARQVGIKKLVVFINKVDMISDPEMLELVDMEMRDLLSSYNFDGENTPIIMGSALAALEGKNPEIGSKKIIELLKACDEWLDLPPRDLQKPFLLPIEDVFSISGRGTVATGRVERGVCNKGDEVEILGLGTKLKTTLTGIEMFHKELDRGEAGDNMGCLLRGVKREQIKRGQVLIAPGSMKAVKKFQAQVYVLTKDEGGRYTPFMEHYRPQLYIRTADVSAGLLFPDGTADHAEKMVMPGDNVELVCDLVHDVAAEVGSRFTLREGGKTVGTGIITKILEYA</sequence>
<accession>A0ACC1SV56</accession>
<gene>
    <name evidence="1" type="ORF">NM688_g5453</name>
</gene>